<evidence type="ECO:0000313" key="16">
    <source>
        <dbReference type="Proteomes" id="UP000192511"/>
    </source>
</evidence>
<dbReference type="PANTHER" id="PTHR11749">
    <property type="entry name" value="RIBULOSE-5-PHOSPHATE-3-EPIMERASE"/>
    <property type="match status" value="1"/>
</dbReference>
<evidence type="ECO:0000256" key="5">
    <source>
        <dbReference type="ARBA" id="ARBA00001954"/>
    </source>
</evidence>
<feature type="binding site" evidence="10 13">
    <location>
        <position position="35"/>
    </location>
    <ligand>
        <name>a divalent metal cation</name>
        <dbReference type="ChEBI" id="CHEBI:60240"/>
    </ligand>
</feature>
<keyword evidence="10 11" id="KW-0119">Carbohydrate metabolism</keyword>
<evidence type="ECO:0000256" key="14">
    <source>
        <dbReference type="PIRSR" id="PIRSR001461-3"/>
    </source>
</evidence>
<dbReference type="InterPro" id="IPR011060">
    <property type="entry name" value="RibuloseP-bd_barrel"/>
</dbReference>
<comment type="cofactor">
    <cofactor evidence="2">
        <name>Mn(2+)</name>
        <dbReference type="ChEBI" id="CHEBI:29035"/>
    </cofactor>
</comment>
<keyword evidence="9 10" id="KW-0413">Isomerase</keyword>
<comment type="cofactor">
    <cofactor evidence="5">
        <name>Fe(2+)</name>
        <dbReference type="ChEBI" id="CHEBI:29033"/>
    </cofactor>
</comment>
<dbReference type="GO" id="GO:0004750">
    <property type="term" value="F:D-ribulose-phosphate 3-epimerase activity"/>
    <property type="evidence" value="ECO:0007669"/>
    <property type="project" value="UniProtKB-UniRule"/>
</dbReference>
<comment type="caution">
    <text evidence="15">The sequence shown here is derived from an EMBL/GenBank/DDBJ whole genome shotgun (WGS) entry which is preliminary data.</text>
</comment>
<keyword evidence="8 10" id="KW-0479">Metal-binding</keyword>
<organism evidence="15 16">
    <name type="scientific">Legionella anisa</name>
    <dbReference type="NCBI Taxonomy" id="28082"/>
    <lineage>
        <taxon>Bacteria</taxon>
        <taxon>Pseudomonadati</taxon>
        <taxon>Pseudomonadota</taxon>
        <taxon>Gammaproteobacteria</taxon>
        <taxon>Legionellales</taxon>
        <taxon>Legionellaceae</taxon>
        <taxon>Legionella</taxon>
    </lineage>
</organism>
<feature type="active site" description="Proton donor" evidence="10 12">
    <location>
        <position position="172"/>
    </location>
</feature>
<feature type="binding site" evidence="10 14">
    <location>
        <begin position="143"/>
        <end position="146"/>
    </location>
    <ligand>
        <name>substrate</name>
    </ligand>
</feature>
<dbReference type="AlphaFoldDB" id="A0AAX0WWK1"/>
<comment type="caution">
    <text evidence="10">Lacks conserved residue(s) required for the propagation of feature annotation.</text>
</comment>
<feature type="binding site" evidence="14">
    <location>
        <position position="174"/>
    </location>
    <ligand>
        <name>substrate</name>
    </ligand>
</feature>
<dbReference type="Pfam" id="PF00834">
    <property type="entry name" value="Ribul_P_3_epim"/>
    <property type="match status" value="1"/>
</dbReference>
<evidence type="ECO:0000256" key="13">
    <source>
        <dbReference type="PIRSR" id="PIRSR001461-2"/>
    </source>
</evidence>
<dbReference type="GO" id="GO:0019323">
    <property type="term" value="P:pentose catabolic process"/>
    <property type="evidence" value="ECO:0007669"/>
    <property type="project" value="UniProtKB-UniRule"/>
</dbReference>
<comment type="function">
    <text evidence="10">Catalyzes the reversible epimerization of D-ribulose 5-phosphate to D-xylulose 5-phosphate.</text>
</comment>
<protein>
    <recommendedName>
        <fullName evidence="7 10">Ribulose-phosphate 3-epimerase</fullName>
        <ecNumber evidence="7 10">5.1.3.1</ecNumber>
    </recommendedName>
</protein>
<dbReference type="GO" id="GO:0006098">
    <property type="term" value="P:pentose-phosphate shunt"/>
    <property type="evidence" value="ECO:0007669"/>
    <property type="project" value="UniProtKB-UniRule"/>
</dbReference>
<dbReference type="GeneID" id="98064851"/>
<dbReference type="PIRSF" id="PIRSF001461">
    <property type="entry name" value="RPE"/>
    <property type="match status" value="1"/>
</dbReference>
<dbReference type="InterPro" id="IPR000056">
    <property type="entry name" value="Ribul_P_3_epim-like"/>
</dbReference>
<dbReference type="Proteomes" id="UP000192511">
    <property type="component" value="Unassembled WGS sequence"/>
</dbReference>
<keyword evidence="13" id="KW-0862">Zinc</keyword>
<dbReference type="InterPro" id="IPR026019">
    <property type="entry name" value="Ribul_P_3_epim"/>
</dbReference>
<comment type="cofactor">
    <cofactor evidence="10 13">
        <name>a divalent metal cation</name>
        <dbReference type="ChEBI" id="CHEBI:60240"/>
    </cofactor>
    <text evidence="10 13">Binds 1 divalent metal cation per subunit.</text>
</comment>
<feature type="active site" description="Proton acceptor" evidence="10 12">
    <location>
        <position position="35"/>
    </location>
</feature>
<evidence type="ECO:0000256" key="3">
    <source>
        <dbReference type="ARBA" id="ARBA00001941"/>
    </source>
</evidence>
<proteinExistence type="inferred from homology"/>
<dbReference type="GO" id="GO:0046872">
    <property type="term" value="F:metal ion binding"/>
    <property type="evidence" value="ECO:0007669"/>
    <property type="project" value="UniProtKB-UniRule"/>
</dbReference>
<dbReference type="NCBIfam" id="TIGR01163">
    <property type="entry name" value="rpe"/>
    <property type="match status" value="1"/>
</dbReference>
<dbReference type="EMBL" id="NBTX02000004">
    <property type="protein sequence ID" value="PNL62741.1"/>
    <property type="molecule type" value="Genomic_DNA"/>
</dbReference>
<feature type="binding site" evidence="10 13">
    <location>
        <position position="172"/>
    </location>
    <ligand>
        <name>a divalent metal cation</name>
        <dbReference type="ChEBI" id="CHEBI:60240"/>
    </ligand>
</feature>
<evidence type="ECO:0000313" key="15">
    <source>
        <dbReference type="EMBL" id="PNL62741.1"/>
    </source>
</evidence>
<comment type="cofactor">
    <cofactor evidence="4">
        <name>Zn(2+)</name>
        <dbReference type="ChEBI" id="CHEBI:29105"/>
    </cofactor>
</comment>
<keyword evidence="13" id="KW-0170">Cobalt</keyword>
<accession>A0AAX0WWK1</accession>
<feature type="binding site" evidence="10 13">
    <location>
        <position position="67"/>
    </location>
    <ligand>
        <name>a divalent metal cation</name>
        <dbReference type="ChEBI" id="CHEBI:60240"/>
    </ligand>
</feature>
<keyword evidence="13" id="KW-0464">Manganese</keyword>
<keyword evidence="16" id="KW-1185">Reference proteome</keyword>
<dbReference type="HAMAP" id="MF_02227">
    <property type="entry name" value="RPE"/>
    <property type="match status" value="1"/>
</dbReference>
<evidence type="ECO:0000256" key="11">
    <source>
        <dbReference type="PIRNR" id="PIRNR001461"/>
    </source>
</evidence>
<gene>
    <name evidence="10 15" type="primary">rpe</name>
    <name evidence="15" type="ORF">A6J39_016860</name>
</gene>
<feature type="binding site" evidence="10">
    <location>
        <begin position="172"/>
        <end position="174"/>
    </location>
    <ligand>
        <name>substrate</name>
    </ligand>
</feature>
<comment type="similarity">
    <text evidence="6 10 11">Belongs to the ribulose-phosphate 3-epimerase family.</text>
</comment>
<feature type="binding site" evidence="10 14">
    <location>
        <position position="67"/>
    </location>
    <ligand>
        <name>substrate</name>
    </ligand>
</feature>
<dbReference type="NCBIfam" id="NF004076">
    <property type="entry name" value="PRK05581.1-4"/>
    <property type="match status" value="1"/>
</dbReference>
<evidence type="ECO:0000256" key="9">
    <source>
        <dbReference type="ARBA" id="ARBA00023235"/>
    </source>
</evidence>
<evidence type="ECO:0000256" key="10">
    <source>
        <dbReference type="HAMAP-Rule" id="MF_02227"/>
    </source>
</evidence>
<sequence length="221" mass="24193">MTYHILPSILSADLTCLGDEVESVMNAGADFIHFDVMDNHYVPNLTFGPAFCEALLKRFPKLPIDVHLMINPVDALIEAFAKAGAKRISIHPDATIHVDRSLKLIKDLGCEAGLVLNPATPIEVLTWCAHKLDFVLIMTVNPGFGGQKIITEIIDKIPQVRKLYPQLDLCVDGGVTIDNIATLARAGANQFVAGAAVFKSDNYKETIDAMRRQLATIKDIN</sequence>
<dbReference type="CDD" id="cd00429">
    <property type="entry name" value="RPE"/>
    <property type="match status" value="1"/>
</dbReference>
<dbReference type="EC" id="5.1.3.1" evidence="7 10"/>
<dbReference type="SUPFAM" id="SSF51366">
    <property type="entry name" value="Ribulose-phoshate binding barrel"/>
    <property type="match status" value="1"/>
</dbReference>
<dbReference type="FunFam" id="3.20.20.70:FF:000004">
    <property type="entry name" value="Ribulose-phosphate 3-epimerase"/>
    <property type="match status" value="1"/>
</dbReference>
<evidence type="ECO:0000256" key="6">
    <source>
        <dbReference type="ARBA" id="ARBA00009541"/>
    </source>
</evidence>
<evidence type="ECO:0000256" key="2">
    <source>
        <dbReference type="ARBA" id="ARBA00001936"/>
    </source>
</evidence>
<evidence type="ECO:0000256" key="12">
    <source>
        <dbReference type="PIRSR" id="PIRSR001461-1"/>
    </source>
</evidence>
<dbReference type="PROSITE" id="PS01085">
    <property type="entry name" value="RIBUL_P_3_EPIMER_1"/>
    <property type="match status" value="1"/>
</dbReference>
<reference evidence="15" key="1">
    <citation type="submission" date="2017-12" db="EMBL/GenBank/DDBJ databases">
        <title>FDA dAtabase for Regulatory Grade micrObial Sequences (FDA-ARGOS): Supporting development and validation of Infectious Disease Dx tests.</title>
        <authorList>
            <person name="Kerrigan L."/>
            <person name="Tallon L.J."/>
            <person name="Sadzewicz L."/>
            <person name="Sengamalay N."/>
            <person name="Ott S."/>
            <person name="Godinez A."/>
            <person name="Nagaraj S."/>
            <person name="Vavikolanu K."/>
            <person name="Vyas G."/>
            <person name="Nadendla S."/>
            <person name="Aluvathingal J."/>
            <person name="Sichtig H."/>
        </authorList>
    </citation>
    <scope>NUCLEOTIDE SEQUENCE [LARGE SCALE GENOMIC DNA]</scope>
    <source>
        <strain evidence="15">FDAARGOS_200</strain>
    </source>
</reference>
<dbReference type="RefSeq" id="WP_019234797.1">
    <property type="nucleotide sequence ID" value="NZ_CAAAHR010000075.1"/>
</dbReference>
<name>A0AAX0WWK1_9GAMM</name>
<evidence type="ECO:0000256" key="7">
    <source>
        <dbReference type="ARBA" id="ARBA00013188"/>
    </source>
</evidence>
<dbReference type="GO" id="GO:0005737">
    <property type="term" value="C:cytoplasm"/>
    <property type="evidence" value="ECO:0007669"/>
    <property type="project" value="UniProtKB-ARBA"/>
</dbReference>
<dbReference type="Gene3D" id="3.20.20.70">
    <property type="entry name" value="Aldolase class I"/>
    <property type="match status" value="1"/>
</dbReference>
<evidence type="ECO:0000256" key="8">
    <source>
        <dbReference type="ARBA" id="ARBA00022723"/>
    </source>
</evidence>
<feature type="binding site" evidence="10 14">
    <location>
        <position position="8"/>
    </location>
    <ligand>
        <name>substrate</name>
    </ligand>
</feature>
<comment type="pathway">
    <text evidence="10">Carbohydrate degradation.</text>
</comment>
<evidence type="ECO:0000256" key="4">
    <source>
        <dbReference type="ARBA" id="ARBA00001947"/>
    </source>
</evidence>
<feature type="binding site" evidence="10 13">
    <location>
        <position position="33"/>
    </location>
    <ligand>
        <name>a divalent metal cation</name>
        <dbReference type="ChEBI" id="CHEBI:60240"/>
    </ligand>
</feature>
<dbReference type="InterPro" id="IPR013785">
    <property type="entry name" value="Aldolase_TIM"/>
</dbReference>
<evidence type="ECO:0000256" key="1">
    <source>
        <dbReference type="ARBA" id="ARBA00001782"/>
    </source>
</evidence>
<comment type="cofactor">
    <cofactor evidence="3">
        <name>Co(2+)</name>
        <dbReference type="ChEBI" id="CHEBI:48828"/>
    </cofactor>
</comment>
<comment type="catalytic activity">
    <reaction evidence="1 10 11">
        <text>D-ribulose 5-phosphate = D-xylulose 5-phosphate</text>
        <dbReference type="Rhea" id="RHEA:13677"/>
        <dbReference type="ChEBI" id="CHEBI:57737"/>
        <dbReference type="ChEBI" id="CHEBI:58121"/>
        <dbReference type="EC" id="5.1.3.1"/>
    </reaction>
</comment>